<evidence type="ECO:0000313" key="3">
    <source>
        <dbReference type="Proteomes" id="UP001213799"/>
    </source>
</evidence>
<feature type="compositionally biased region" description="Polar residues" evidence="1">
    <location>
        <begin position="1"/>
        <end position="10"/>
    </location>
</feature>
<evidence type="ECO:0000313" key="2">
    <source>
        <dbReference type="EMBL" id="KAJ5598715.1"/>
    </source>
</evidence>
<proteinExistence type="predicted"/>
<feature type="compositionally biased region" description="Basic and acidic residues" evidence="1">
    <location>
        <begin position="59"/>
        <end position="70"/>
    </location>
</feature>
<sequence length="150" mass="16504">MAQKGTSTARKSAKLATSRKRPGAVDQSIAVSKGTPATPEDVDEEQPAKRRKSEGGPTKTRECATKDAPPKLKNGGLPFNATWYNSPLEHPKVYGMKDKAYVLDTYRDLADIIARVTEDHGRMKASLIKKGFLPESDDEQSEEENVFPVE</sequence>
<dbReference type="AlphaFoldDB" id="A0AAD6GYS0"/>
<comment type="caution">
    <text evidence="2">The sequence shown here is derived from an EMBL/GenBank/DDBJ whole genome shotgun (WGS) entry which is preliminary data.</text>
</comment>
<keyword evidence="3" id="KW-1185">Reference proteome</keyword>
<dbReference type="EMBL" id="JAQJAE010000004">
    <property type="protein sequence ID" value="KAJ5598715.1"/>
    <property type="molecule type" value="Genomic_DNA"/>
</dbReference>
<reference evidence="2" key="2">
    <citation type="submission" date="2023-01" db="EMBL/GenBank/DDBJ databases">
        <authorList>
            <person name="Petersen C."/>
        </authorList>
    </citation>
    <scope>NUCLEOTIDE SEQUENCE</scope>
    <source>
        <strain evidence="2">IBT 12815</strain>
    </source>
</reference>
<feature type="compositionally biased region" description="Basic residues" evidence="1">
    <location>
        <begin position="11"/>
        <end position="22"/>
    </location>
</feature>
<feature type="region of interest" description="Disordered" evidence="1">
    <location>
        <begin position="131"/>
        <end position="150"/>
    </location>
</feature>
<dbReference type="GeneID" id="81590095"/>
<reference evidence="2" key="1">
    <citation type="journal article" date="2023" name="IMA Fungus">
        <title>Comparative genomic study of the Penicillium genus elucidates a diverse pangenome and 15 lateral gene transfer events.</title>
        <authorList>
            <person name="Petersen C."/>
            <person name="Sorensen T."/>
            <person name="Nielsen M.R."/>
            <person name="Sondergaard T.E."/>
            <person name="Sorensen J.L."/>
            <person name="Fitzpatrick D.A."/>
            <person name="Frisvad J.C."/>
            <person name="Nielsen K.L."/>
        </authorList>
    </citation>
    <scope>NUCLEOTIDE SEQUENCE</scope>
    <source>
        <strain evidence="2">IBT 12815</strain>
    </source>
</reference>
<feature type="compositionally biased region" description="Acidic residues" evidence="1">
    <location>
        <begin position="135"/>
        <end position="150"/>
    </location>
</feature>
<dbReference type="Proteomes" id="UP001213799">
    <property type="component" value="Unassembled WGS sequence"/>
</dbReference>
<evidence type="ECO:0000256" key="1">
    <source>
        <dbReference type="SAM" id="MobiDB-lite"/>
    </source>
</evidence>
<organism evidence="2 3">
    <name type="scientific">Penicillium hordei</name>
    <dbReference type="NCBI Taxonomy" id="40994"/>
    <lineage>
        <taxon>Eukaryota</taxon>
        <taxon>Fungi</taxon>
        <taxon>Dikarya</taxon>
        <taxon>Ascomycota</taxon>
        <taxon>Pezizomycotina</taxon>
        <taxon>Eurotiomycetes</taxon>
        <taxon>Eurotiomycetidae</taxon>
        <taxon>Eurotiales</taxon>
        <taxon>Aspergillaceae</taxon>
        <taxon>Penicillium</taxon>
    </lineage>
</organism>
<feature type="region of interest" description="Disordered" evidence="1">
    <location>
        <begin position="1"/>
        <end position="78"/>
    </location>
</feature>
<gene>
    <name evidence="2" type="ORF">N7537_008799</name>
</gene>
<protein>
    <submittedName>
        <fullName evidence="2">Uncharacterized protein</fullName>
    </submittedName>
</protein>
<name>A0AAD6GYS0_9EURO</name>
<dbReference type="RefSeq" id="XP_056751929.1">
    <property type="nucleotide sequence ID" value="XM_056899853.1"/>
</dbReference>
<accession>A0AAD6GYS0</accession>